<feature type="region of interest" description="Disordered" evidence="1">
    <location>
        <begin position="96"/>
        <end position="120"/>
    </location>
</feature>
<proteinExistence type="predicted"/>
<name>A0ABN7IKJ9_9BASI</name>
<evidence type="ECO:0000313" key="2">
    <source>
        <dbReference type="EMBL" id="CAD6907581.1"/>
    </source>
</evidence>
<evidence type="ECO:0000313" key="3">
    <source>
        <dbReference type="Proteomes" id="UP000836402"/>
    </source>
</evidence>
<gene>
    <name evidence="2" type="ORF">JKIAZH3_G1502</name>
</gene>
<dbReference type="EMBL" id="CAJHJG010000961">
    <property type="protein sequence ID" value="CAD6907581.1"/>
    <property type="molecule type" value="Genomic_DNA"/>
</dbReference>
<keyword evidence="3" id="KW-1185">Reference proteome</keyword>
<accession>A0ABN7IKJ9</accession>
<protein>
    <recommendedName>
        <fullName evidence="4">ASX DEUBAD domain-containing protein</fullName>
    </recommendedName>
</protein>
<organism evidence="2 3">
    <name type="scientific">Tilletia caries</name>
    <name type="common">wheat bunt fungus</name>
    <dbReference type="NCBI Taxonomy" id="13290"/>
    <lineage>
        <taxon>Eukaryota</taxon>
        <taxon>Fungi</taxon>
        <taxon>Dikarya</taxon>
        <taxon>Basidiomycota</taxon>
        <taxon>Ustilaginomycotina</taxon>
        <taxon>Exobasidiomycetes</taxon>
        <taxon>Tilletiales</taxon>
        <taxon>Tilletiaceae</taxon>
        <taxon>Tilletia</taxon>
    </lineage>
</organism>
<evidence type="ECO:0000256" key="1">
    <source>
        <dbReference type="SAM" id="MobiDB-lite"/>
    </source>
</evidence>
<sequence>MTLSLYSQAPNNDEICFDLFSQFVWGDLNEPGLSNQLSQLDVPSTEANTWRAFTTDYGKQVKSSQEKGQPIPALNQIPKIRDPQVKGWWETLAGAPSQDTWPLDGAHPSKASTDTPSSHI</sequence>
<dbReference type="Proteomes" id="UP000836402">
    <property type="component" value="Unassembled WGS sequence"/>
</dbReference>
<evidence type="ECO:0008006" key="4">
    <source>
        <dbReference type="Google" id="ProtNLM"/>
    </source>
</evidence>
<feature type="compositionally biased region" description="Polar residues" evidence="1">
    <location>
        <begin position="110"/>
        <end position="120"/>
    </location>
</feature>
<reference evidence="2" key="1">
    <citation type="submission" date="2020-10" db="EMBL/GenBank/DDBJ databases">
        <authorList>
            <person name="Sedaghatjoo S."/>
        </authorList>
    </citation>
    <scope>NUCLEOTIDE SEQUENCE</scope>
    <source>
        <strain evidence="2">AZH3</strain>
    </source>
</reference>
<comment type="caution">
    <text evidence="2">The sequence shown here is derived from an EMBL/GenBank/DDBJ whole genome shotgun (WGS) entry which is preliminary data.</text>
</comment>